<sequence>MQNAQTSNIASIYFKVARTELSTEYDIDIRWSIEEMITNVKPWILRDFQLDNVELVDTNNDAVMFAEDGSALIPSTETLYEKYGETVYMKAFYIRPIIESDDNLRRNAINTNTIQEPMNMATSASSTSSSSSIRRCVICMACEPNMLLGPCNHLCICQNCGTSPTIHTCPICRVAIQNRTVVYM</sequence>
<feature type="domain" description="RING-type" evidence="1">
    <location>
        <begin position="136"/>
        <end position="173"/>
    </location>
</feature>
<protein>
    <recommendedName>
        <fullName evidence="1">RING-type domain-containing protein</fullName>
    </recommendedName>
</protein>
<proteinExistence type="predicted"/>
<accession>A0A6C0B117</accession>
<dbReference type="EMBL" id="MN739043">
    <property type="protein sequence ID" value="QHS85461.1"/>
    <property type="molecule type" value="Genomic_DNA"/>
</dbReference>
<evidence type="ECO:0000259" key="1">
    <source>
        <dbReference type="PROSITE" id="PS50089"/>
    </source>
</evidence>
<dbReference type="InterPro" id="IPR001841">
    <property type="entry name" value="Znf_RING"/>
</dbReference>
<reference evidence="2" key="1">
    <citation type="journal article" date="2020" name="Nature">
        <title>Giant virus diversity and host interactions through global metagenomics.</title>
        <authorList>
            <person name="Schulz F."/>
            <person name="Roux S."/>
            <person name="Paez-Espino D."/>
            <person name="Jungbluth S."/>
            <person name="Walsh D.A."/>
            <person name="Denef V.J."/>
            <person name="McMahon K.D."/>
            <person name="Konstantinidis K.T."/>
            <person name="Eloe-Fadrosh E.A."/>
            <person name="Kyrpides N.C."/>
            <person name="Woyke T."/>
        </authorList>
    </citation>
    <scope>NUCLEOTIDE SEQUENCE</scope>
    <source>
        <strain evidence="2">GVMAG-M-3300009182-78</strain>
    </source>
</reference>
<name>A0A6C0B117_9ZZZZ</name>
<dbReference type="InterPro" id="IPR013083">
    <property type="entry name" value="Znf_RING/FYVE/PHD"/>
</dbReference>
<dbReference type="PROSITE" id="PS50089">
    <property type="entry name" value="ZF_RING_2"/>
    <property type="match status" value="1"/>
</dbReference>
<evidence type="ECO:0000313" key="2">
    <source>
        <dbReference type="EMBL" id="QHS85461.1"/>
    </source>
</evidence>
<dbReference type="AlphaFoldDB" id="A0A6C0B117"/>
<dbReference type="Pfam" id="PF13920">
    <property type="entry name" value="zf-C3HC4_3"/>
    <property type="match status" value="1"/>
</dbReference>
<dbReference type="PANTHER" id="PTHR22696">
    <property type="entry name" value="E3 UBIQUITIN-PROTEIN LIGASE RNF26"/>
    <property type="match status" value="1"/>
</dbReference>
<dbReference type="Gene3D" id="3.30.40.10">
    <property type="entry name" value="Zinc/RING finger domain, C3HC4 (zinc finger)"/>
    <property type="match status" value="1"/>
</dbReference>
<organism evidence="2">
    <name type="scientific">viral metagenome</name>
    <dbReference type="NCBI Taxonomy" id="1070528"/>
    <lineage>
        <taxon>unclassified sequences</taxon>
        <taxon>metagenomes</taxon>
        <taxon>organismal metagenomes</taxon>
    </lineage>
</organism>
<dbReference type="SUPFAM" id="SSF57850">
    <property type="entry name" value="RING/U-box"/>
    <property type="match status" value="1"/>
</dbReference>